<evidence type="ECO:0000259" key="3">
    <source>
        <dbReference type="PROSITE" id="PS51145"/>
    </source>
</evidence>
<proteinExistence type="predicted"/>
<sequence>SFMMSFMVDARGRTMQGFRHGGFRIVIPPGRVNMPSRISCRMIKKEKLGHRLPIMENEALACRILEMGPSGTTFNGMVIVEVPHIASMTGKDRELVVLRSDDGRTWKEHNTCNYVIPAYFPCTDLESREVLAKKNIVRIVTGDFPRFFAIISRLRLDISNIGAEGGLLRSKVDPRIQAVIPEGALTKTIKVGLQAQLVDTKMVNDMYGKRVNAVSPIVSVERRRRMFHKPICLKIPIPKTRQSGTVKAFSPTLRLMCSIAGGMENSEWQDTEAQLDTFLGDSVCFTTSLSARYWLIDCQNPNEAED</sequence>
<evidence type="ECO:0000256" key="1">
    <source>
        <dbReference type="ARBA" id="ARBA00022737"/>
    </source>
</evidence>
<organism evidence="4">
    <name type="scientific">Capitella teleta</name>
    <name type="common">Polychaete worm</name>
    <dbReference type="NCBI Taxonomy" id="283909"/>
    <lineage>
        <taxon>Eukaryota</taxon>
        <taxon>Metazoa</taxon>
        <taxon>Spiralia</taxon>
        <taxon>Lophotrochozoa</taxon>
        <taxon>Annelida</taxon>
        <taxon>Polychaeta</taxon>
        <taxon>Sedentaria</taxon>
        <taxon>Scolecida</taxon>
        <taxon>Capitellidae</taxon>
        <taxon>Capitella</taxon>
    </lineage>
</organism>
<dbReference type="Proteomes" id="UP000014760">
    <property type="component" value="Unassembled WGS sequence"/>
</dbReference>
<keyword evidence="6" id="KW-1185">Reference proteome</keyword>
<evidence type="ECO:0000313" key="6">
    <source>
        <dbReference type="Proteomes" id="UP000014760"/>
    </source>
</evidence>
<dbReference type="EMBL" id="AMQN01007527">
    <property type="status" value="NOT_ANNOTATED_CDS"/>
    <property type="molecule type" value="Genomic_DNA"/>
</dbReference>
<dbReference type="SMART" id="SM00218">
    <property type="entry name" value="ZU5"/>
    <property type="match status" value="1"/>
</dbReference>
<dbReference type="AlphaFoldDB" id="R7UJF0"/>
<feature type="non-terminal residue" evidence="4">
    <location>
        <position position="1"/>
    </location>
</feature>
<dbReference type="OMA" id="NRIRVEY"/>
<feature type="domain" description="ZU5" evidence="3">
    <location>
        <begin position="2"/>
        <end position="153"/>
    </location>
</feature>
<dbReference type="OrthoDB" id="20872at2759"/>
<keyword evidence="2" id="KW-0040">ANK repeat</keyword>
<dbReference type="EnsemblMetazoa" id="CapteT73341">
    <property type="protein sequence ID" value="CapteP73341"/>
    <property type="gene ID" value="CapteG73341"/>
</dbReference>
<reference evidence="4 6" key="2">
    <citation type="journal article" date="2013" name="Nature">
        <title>Insights into bilaterian evolution from three spiralian genomes.</title>
        <authorList>
            <person name="Simakov O."/>
            <person name="Marletaz F."/>
            <person name="Cho S.J."/>
            <person name="Edsinger-Gonzales E."/>
            <person name="Havlak P."/>
            <person name="Hellsten U."/>
            <person name="Kuo D.H."/>
            <person name="Larsson T."/>
            <person name="Lv J."/>
            <person name="Arendt D."/>
            <person name="Savage R."/>
            <person name="Osoegawa K."/>
            <person name="de Jong P."/>
            <person name="Grimwood J."/>
            <person name="Chapman J.A."/>
            <person name="Shapiro H."/>
            <person name="Aerts A."/>
            <person name="Otillar R.P."/>
            <person name="Terry A.Y."/>
            <person name="Boore J.L."/>
            <person name="Grigoriev I.V."/>
            <person name="Lindberg D.R."/>
            <person name="Seaver E.C."/>
            <person name="Weisblat D.A."/>
            <person name="Putnam N.H."/>
            <person name="Rokhsar D.S."/>
        </authorList>
    </citation>
    <scope>NUCLEOTIDE SEQUENCE</scope>
    <source>
        <strain evidence="4 6">I ESC-2004</strain>
    </source>
</reference>
<dbReference type="PANTHER" id="PTHR24123">
    <property type="entry name" value="ANKYRIN REPEAT-CONTAINING"/>
    <property type="match status" value="1"/>
</dbReference>
<dbReference type="InterPro" id="IPR051165">
    <property type="entry name" value="Multifunctional_ANK_Repeat"/>
</dbReference>
<name>R7UJF0_CAPTE</name>
<protein>
    <recommendedName>
        <fullName evidence="3">ZU5 domain-containing protein</fullName>
    </recommendedName>
</protein>
<keyword evidence="1" id="KW-0677">Repeat</keyword>
<accession>R7UJF0</accession>
<dbReference type="FunFam" id="2.60.220.30:FF:000009">
    <property type="entry name" value="Ankyrin 2, isoform G"/>
    <property type="match status" value="1"/>
</dbReference>
<dbReference type="PROSITE" id="PS51145">
    <property type="entry name" value="ZU5"/>
    <property type="match status" value="2"/>
</dbReference>
<dbReference type="Gene3D" id="2.60.220.30">
    <property type="match status" value="2"/>
</dbReference>
<dbReference type="Pfam" id="PF00791">
    <property type="entry name" value="ZU5"/>
    <property type="match status" value="1"/>
</dbReference>
<evidence type="ECO:0000313" key="5">
    <source>
        <dbReference type="EnsemblMetazoa" id="CapteP73341"/>
    </source>
</evidence>
<evidence type="ECO:0000256" key="2">
    <source>
        <dbReference type="ARBA" id="ARBA00023043"/>
    </source>
</evidence>
<dbReference type="HOGENOM" id="CLU_083227_0_0_1"/>
<feature type="domain" description="ZU5" evidence="3">
    <location>
        <begin position="155"/>
        <end position="299"/>
    </location>
</feature>
<dbReference type="InterPro" id="IPR000906">
    <property type="entry name" value="ZU5_dom"/>
</dbReference>
<reference evidence="5" key="3">
    <citation type="submission" date="2015-06" db="UniProtKB">
        <authorList>
            <consortium name="EnsemblMetazoa"/>
        </authorList>
    </citation>
    <scope>IDENTIFICATION</scope>
</reference>
<reference evidence="6" key="1">
    <citation type="submission" date="2012-12" db="EMBL/GenBank/DDBJ databases">
        <authorList>
            <person name="Hellsten U."/>
            <person name="Grimwood J."/>
            <person name="Chapman J.A."/>
            <person name="Shapiro H."/>
            <person name="Aerts A."/>
            <person name="Otillar R.P."/>
            <person name="Terry A.Y."/>
            <person name="Boore J.L."/>
            <person name="Simakov O."/>
            <person name="Marletaz F."/>
            <person name="Cho S.-J."/>
            <person name="Edsinger-Gonzales E."/>
            <person name="Havlak P."/>
            <person name="Kuo D.-H."/>
            <person name="Larsson T."/>
            <person name="Lv J."/>
            <person name="Arendt D."/>
            <person name="Savage R."/>
            <person name="Osoegawa K."/>
            <person name="de Jong P."/>
            <person name="Lindberg D.R."/>
            <person name="Seaver E.C."/>
            <person name="Weisblat D.A."/>
            <person name="Putnam N.H."/>
            <person name="Grigoriev I.V."/>
            <person name="Rokhsar D.S."/>
        </authorList>
    </citation>
    <scope>NUCLEOTIDE SEQUENCE</scope>
    <source>
        <strain evidence="6">I ESC-2004</strain>
    </source>
</reference>
<dbReference type="EMBL" id="KB300862">
    <property type="protein sequence ID" value="ELU06223.1"/>
    <property type="molecule type" value="Genomic_DNA"/>
</dbReference>
<dbReference type="PANTHER" id="PTHR24123:SF141">
    <property type="entry name" value="ANKYRIN 2, ISOFORM U"/>
    <property type="match status" value="1"/>
</dbReference>
<gene>
    <name evidence="4" type="ORF">CAPTEDRAFT_73341</name>
</gene>
<dbReference type="STRING" id="283909.R7UJF0"/>
<feature type="non-terminal residue" evidence="4">
    <location>
        <position position="306"/>
    </location>
</feature>
<evidence type="ECO:0000313" key="4">
    <source>
        <dbReference type="EMBL" id="ELU06223.1"/>
    </source>
</evidence>